<dbReference type="InterPro" id="IPR043720">
    <property type="entry name" value="DUF5661"/>
</dbReference>
<organism evidence="1 2">
    <name type="scientific">Clostridium disporicum</name>
    <dbReference type="NCBI Taxonomy" id="84024"/>
    <lineage>
        <taxon>Bacteria</taxon>
        <taxon>Bacillati</taxon>
        <taxon>Bacillota</taxon>
        <taxon>Clostridia</taxon>
        <taxon>Eubacteriales</taxon>
        <taxon>Clostridiaceae</taxon>
        <taxon>Clostridium</taxon>
    </lineage>
</organism>
<evidence type="ECO:0000313" key="2">
    <source>
        <dbReference type="Proteomes" id="UP000095594"/>
    </source>
</evidence>
<dbReference type="RefSeq" id="WP_055264576.1">
    <property type="nucleotide sequence ID" value="NZ_CABIXQ010000006.1"/>
</dbReference>
<name>A0A174CVV3_9CLOT</name>
<protein>
    <submittedName>
        <fullName evidence="1">Uncharacterized protein</fullName>
    </submittedName>
</protein>
<dbReference type="AlphaFoldDB" id="A0A174CVV3"/>
<evidence type="ECO:0000313" key="1">
    <source>
        <dbReference type="EMBL" id="CUO15855.1"/>
    </source>
</evidence>
<dbReference type="Proteomes" id="UP000095594">
    <property type="component" value="Unassembled WGS sequence"/>
</dbReference>
<dbReference type="Pfam" id="PF18905">
    <property type="entry name" value="DUF5661"/>
    <property type="match status" value="1"/>
</dbReference>
<dbReference type="EMBL" id="CYZX01000006">
    <property type="protein sequence ID" value="CUO15855.1"/>
    <property type="molecule type" value="Genomic_DNA"/>
</dbReference>
<accession>A0A174CVV3</accession>
<sequence>MSKTKSEVKKIRKKISYTLKHERESKNQPSFTKEDALLIARALKIDFAKEKFDLDEFTAGVNVELEHGTKCPECNVTKNDPILTGKIALAHLKEFPDYYTRLKKLEEEATKYWSENV</sequence>
<proteinExistence type="predicted"/>
<gene>
    <name evidence="1" type="ORF">ERS852471_01041</name>
</gene>
<reference evidence="1 2" key="1">
    <citation type="submission" date="2015-09" db="EMBL/GenBank/DDBJ databases">
        <authorList>
            <consortium name="Pathogen Informatics"/>
        </authorList>
    </citation>
    <scope>NUCLEOTIDE SEQUENCE [LARGE SCALE GENOMIC DNA]</scope>
    <source>
        <strain evidence="1 2">2789STDY5834856</strain>
    </source>
</reference>